<feature type="domain" description="Cyclic nucleotide-binding" evidence="11">
    <location>
        <begin position="503"/>
        <end position="570"/>
    </location>
</feature>
<evidence type="ECO:0000256" key="3">
    <source>
        <dbReference type="ARBA" id="ARBA00022448"/>
    </source>
</evidence>
<dbReference type="EMBL" id="JASCZI010121886">
    <property type="protein sequence ID" value="MED6163215.1"/>
    <property type="molecule type" value="Genomic_DNA"/>
</dbReference>
<comment type="caution">
    <text evidence="12">The sequence shown here is derived from an EMBL/GenBank/DDBJ whole genome shotgun (WGS) entry which is preliminary data.</text>
</comment>
<dbReference type="PANTHER" id="PTHR45651">
    <property type="entry name" value="CYCLIC NUCLEOTIDE-GATED ION CHANNEL 15-RELATED-RELATED"/>
    <property type="match status" value="1"/>
</dbReference>
<feature type="transmembrane region" description="Helical" evidence="10">
    <location>
        <begin position="395"/>
        <end position="418"/>
    </location>
</feature>
<keyword evidence="5 10" id="KW-1133">Transmembrane helix</keyword>
<keyword evidence="4 10" id="KW-0812">Transmembrane</keyword>
<evidence type="ECO:0000313" key="12">
    <source>
        <dbReference type="EMBL" id="MED6163215.1"/>
    </source>
</evidence>
<keyword evidence="13" id="KW-1185">Reference proteome</keyword>
<dbReference type="InterPro" id="IPR018490">
    <property type="entry name" value="cNMP-bd_dom_sf"/>
</dbReference>
<evidence type="ECO:0000256" key="10">
    <source>
        <dbReference type="SAM" id="Phobius"/>
    </source>
</evidence>
<dbReference type="Gene3D" id="1.10.287.630">
    <property type="entry name" value="Helix hairpin bin"/>
    <property type="match status" value="1"/>
</dbReference>
<dbReference type="SUPFAM" id="SSF81324">
    <property type="entry name" value="Voltage-gated potassium channels"/>
    <property type="match status" value="1"/>
</dbReference>
<dbReference type="InterPro" id="IPR005821">
    <property type="entry name" value="Ion_trans_dom"/>
</dbReference>
<feature type="transmembrane region" description="Helical" evidence="10">
    <location>
        <begin position="201"/>
        <end position="219"/>
    </location>
</feature>
<comment type="similarity">
    <text evidence="2">Belongs to the cyclic nucleotide-gated cation channel (TC 1.A.1.5) family.</text>
</comment>
<dbReference type="PANTHER" id="PTHR45651:SF11">
    <property type="entry name" value="CYCLIC NUCLEOTIDE-GATED ION CHANNEL 20, CHLOROPLASTIC-RELATED"/>
    <property type="match status" value="1"/>
</dbReference>
<name>A0ABU6UPE9_9FABA</name>
<dbReference type="Proteomes" id="UP001341840">
    <property type="component" value="Unassembled WGS sequence"/>
</dbReference>
<evidence type="ECO:0000256" key="4">
    <source>
        <dbReference type="ARBA" id="ARBA00022692"/>
    </source>
</evidence>
<evidence type="ECO:0000313" key="13">
    <source>
        <dbReference type="Proteomes" id="UP001341840"/>
    </source>
</evidence>
<keyword evidence="3" id="KW-0813">Transport</keyword>
<evidence type="ECO:0000256" key="1">
    <source>
        <dbReference type="ARBA" id="ARBA00004141"/>
    </source>
</evidence>
<organism evidence="12 13">
    <name type="scientific">Stylosanthes scabra</name>
    <dbReference type="NCBI Taxonomy" id="79078"/>
    <lineage>
        <taxon>Eukaryota</taxon>
        <taxon>Viridiplantae</taxon>
        <taxon>Streptophyta</taxon>
        <taxon>Embryophyta</taxon>
        <taxon>Tracheophyta</taxon>
        <taxon>Spermatophyta</taxon>
        <taxon>Magnoliopsida</taxon>
        <taxon>eudicotyledons</taxon>
        <taxon>Gunneridae</taxon>
        <taxon>Pentapetalae</taxon>
        <taxon>rosids</taxon>
        <taxon>fabids</taxon>
        <taxon>Fabales</taxon>
        <taxon>Fabaceae</taxon>
        <taxon>Papilionoideae</taxon>
        <taxon>50 kb inversion clade</taxon>
        <taxon>dalbergioids sensu lato</taxon>
        <taxon>Dalbergieae</taxon>
        <taxon>Pterocarpus clade</taxon>
        <taxon>Stylosanthes</taxon>
    </lineage>
</organism>
<evidence type="ECO:0000259" key="11">
    <source>
        <dbReference type="PROSITE" id="PS50042"/>
    </source>
</evidence>
<dbReference type="CDD" id="cd00038">
    <property type="entry name" value="CAP_ED"/>
    <property type="match status" value="1"/>
</dbReference>
<feature type="transmembrane region" description="Helical" evidence="10">
    <location>
        <begin position="275"/>
        <end position="296"/>
    </location>
</feature>
<dbReference type="Pfam" id="PF00520">
    <property type="entry name" value="Ion_trans"/>
    <property type="match status" value="1"/>
</dbReference>
<keyword evidence="6" id="KW-0406">Ion transport</keyword>
<evidence type="ECO:0000256" key="8">
    <source>
        <dbReference type="ARBA" id="ARBA00023286"/>
    </source>
</evidence>
<dbReference type="SUPFAM" id="SSF51206">
    <property type="entry name" value="cAMP-binding domain-like"/>
    <property type="match status" value="1"/>
</dbReference>
<dbReference type="InterPro" id="IPR014710">
    <property type="entry name" value="RmlC-like_jellyroll"/>
</dbReference>
<evidence type="ECO:0000256" key="5">
    <source>
        <dbReference type="ARBA" id="ARBA00022989"/>
    </source>
</evidence>
<feature type="transmembrane region" description="Helical" evidence="10">
    <location>
        <begin position="113"/>
        <end position="132"/>
    </location>
</feature>
<reference evidence="12 13" key="1">
    <citation type="journal article" date="2023" name="Plants (Basel)">
        <title>Bridging the Gap: Combining Genomics and Transcriptomics Approaches to Understand Stylosanthes scabra, an Orphan Legume from the Brazilian Caatinga.</title>
        <authorList>
            <person name="Ferreira-Neto J.R.C."/>
            <person name="da Silva M.D."/>
            <person name="Binneck E."/>
            <person name="de Melo N.F."/>
            <person name="da Silva R.H."/>
            <person name="de Melo A.L.T.M."/>
            <person name="Pandolfi V."/>
            <person name="Bustamante F.O."/>
            <person name="Brasileiro-Vidal A.C."/>
            <person name="Benko-Iseppon A.M."/>
        </authorList>
    </citation>
    <scope>NUCLEOTIDE SEQUENCE [LARGE SCALE GENOMIC DNA]</scope>
    <source>
        <tissue evidence="12">Leaves</tissue>
    </source>
</reference>
<dbReference type="PROSITE" id="PS50042">
    <property type="entry name" value="CNMP_BINDING_3"/>
    <property type="match status" value="1"/>
</dbReference>
<keyword evidence="8" id="KW-1071">Ligand-gated ion channel</keyword>
<keyword evidence="9" id="KW-0407">Ion channel</keyword>
<protein>
    <recommendedName>
        <fullName evidence="11">Cyclic nucleotide-binding domain-containing protein</fullName>
    </recommendedName>
</protein>
<evidence type="ECO:0000256" key="6">
    <source>
        <dbReference type="ARBA" id="ARBA00023065"/>
    </source>
</evidence>
<evidence type="ECO:0000256" key="2">
    <source>
        <dbReference type="ARBA" id="ARBA00010486"/>
    </source>
</evidence>
<gene>
    <name evidence="12" type="ORF">PIB30_077819</name>
</gene>
<comment type="subcellular location">
    <subcellularLocation>
        <location evidence="1">Membrane</location>
        <topology evidence="1">Multi-pass membrane protein</topology>
    </subcellularLocation>
</comment>
<evidence type="ECO:0000256" key="7">
    <source>
        <dbReference type="ARBA" id="ARBA00023136"/>
    </source>
</evidence>
<dbReference type="InterPro" id="IPR000595">
    <property type="entry name" value="cNMP-bd_dom"/>
</dbReference>
<sequence>MEGPQKGDEQNLSQSKRLSDSISIPVNSVYSHGNDTTAMEHCELDNHIHQIQDSVNCRKKNFMLDNKNDKLKNSPQCFNNAKGLVTRLSSFIYSHIPGVINPHDKAIQRWNRFFIIACLVAIFVDPLFFFLLSTDQRLSCIDIELASSSTTQAIVTLRSMTDIVYFLHMLLQFRLAFVAPESRVVGAGEVVDDPKKIATNYLTGYFVIDMYNIIILLVLPKSFDSSSTRSGANFAKNMLRTSMVVQYLPRLCRFVSLLAGRTPVGLIFESAWGNFVINLSMFMLSAHVVGSCWYLFGLQRVNQCLRDACYTINLKECMRFVDCGYKSSFNSDPNWRVWAENSTANSCFTTSGFPYGIYAQAVQLTTQSFINKYIYSLFWGFQQISTLGGNQTPSYFIWEVLFTMAIIGLGLLLFALLIGNMQQFLQALGQRRLEMSLRQRDYERWMAHRCLPEELRRQVRSAERYNWFATRGVNEELLLENLPEELQRDIRRHLFKFVKKVRIFSMMDDQVIDAICERLKLKIFIEESTILYPGGPIEKMIFIIRGNLESTEDKTTVSLSEGDVCGEELLTWCLEKYSVNKNARKMRIAGRRLLSNRTVRCITNAEAFSLQLADLEEVTILFARFLRNPHVQGAIRYESPYWRAFAAKCIQVAWRYWRRRQQRKLSSILKPQKSDLHLLEFLR</sequence>
<keyword evidence="7 10" id="KW-0472">Membrane</keyword>
<dbReference type="Gene3D" id="1.10.287.70">
    <property type="match status" value="1"/>
</dbReference>
<accession>A0ABU6UPE9</accession>
<evidence type="ECO:0000256" key="9">
    <source>
        <dbReference type="ARBA" id="ARBA00023303"/>
    </source>
</evidence>
<proteinExistence type="inferred from homology"/>
<dbReference type="Gene3D" id="2.60.120.10">
    <property type="entry name" value="Jelly Rolls"/>
    <property type="match status" value="1"/>
</dbReference>